<evidence type="ECO:0000256" key="6">
    <source>
        <dbReference type="ARBA" id="ARBA00022737"/>
    </source>
</evidence>
<dbReference type="SUPFAM" id="SSF52200">
    <property type="entry name" value="Toll/Interleukin receptor TIR domain"/>
    <property type="match status" value="1"/>
</dbReference>
<sequence>MWLDLFKRLIVIYLLQDLSYLVRNITPTMHVYTNCSYILVLIYVLITITFAKSIKCPNNCKCPPKHSNNHEVVCTGRDLRYIPLFPENIHDVRMNGTNLTYIDEHSFDNLTKIILKKLYLNDNLISYIHPMSLAKLKFLAQLYISDETRLNVDVLKKVLSFSTKQKLKRLIFEQNSWCDLPIDMFSNFSSNKVMKVRMTGNTFADIKCFLFSPLTKLFELSLSNNRIENINIFGIPSTIRRLHLDNNMFQTIPDWCDHGKEDTSVVEYLKYLDLSYNNIGSILNTSFVCLPKLKKLVLNGNPIAGINNNIFVNNPFLYSVQLSKLGNNLKKIDDFAFNSSSLSSLNLQETNFHFDQDNFNPNTIFSFSTNLTFLYLENTYLPKTEIRMQQMFSSLIKLKVLSLSSGRLNFLPKNGFPYLKSLEILRLNANKFSSWNDGNAVFRNMTSLKKLHMANNFIRIIDETSFPLKVLNSLEELDLSRNPYACTCDQLWFTEWIKTTTVKLIKYPLFYTCRQPNELDNERLQKYAESKKECPPWNQLYTFAIVLSCTGFLLITMITLGMKCHTNIKNCIYLQRIKHKRREGYFELPEADDFEYHAFVVYCDADRKWVHQTFLPKIEQNEGIKLCIHHRNFEVGESITANINKYLEKSWKVVVILSNEFAKSEWCQWEVDVVQERRRRYGRDVFLLIMLKTIDSKHMTNQLRALLDSGPSLRYQTGVGEDLFWAAAIETLRKPLNHLPTALL</sequence>
<dbReference type="InterPro" id="IPR026906">
    <property type="entry name" value="LRR_5"/>
</dbReference>
<dbReference type="PANTHER" id="PTHR24365:SF541">
    <property type="entry name" value="PROTEIN TOLL-RELATED"/>
    <property type="match status" value="1"/>
</dbReference>
<dbReference type="SUPFAM" id="SSF52058">
    <property type="entry name" value="L domain-like"/>
    <property type="match status" value="1"/>
</dbReference>
<evidence type="ECO:0000256" key="11">
    <source>
        <dbReference type="SAM" id="Phobius"/>
    </source>
</evidence>
<dbReference type="PROSITE" id="PS50104">
    <property type="entry name" value="TIR"/>
    <property type="match status" value="1"/>
</dbReference>
<dbReference type="InterPro" id="IPR000157">
    <property type="entry name" value="TIR_dom"/>
</dbReference>
<evidence type="ECO:0000256" key="4">
    <source>
        <dbReference type="ARBA" id="ARBA00022692"/>
    </source>
</evidence>
<dbReference type="InterPro" id="IPR017241">
    <property type="entry name" value="Toll-like_receptor"/>
</dbReference>
<dbReference type="EMBL" id="KC413022">
    <property type="protein sequence ID" value="AGI05190.1"/>
    <property type="molecule type" value="mRNA"/>
</dbReference>
<keyword evidence="9 13" id="KW-0675">Receptor</keyword>
<dbReference type="SMART" id="SM00255">
    <property type="entry name" value="TIR"/>
    <property type="match status" value="1"/>
</dbReference>
<dbReference type="Gene3D" id="3.40.50.10140">
    <property type="entry name" value="Toll/interleukin-1 receptor homology (TIR) domain"/>
    <property type="match status" value="1"/>
</dbReference>
<dbReference type="InterPro" id="IPR035897">
    <property type="entry name" value="Toll_tir_struct_dom_sf"/>
</dbReference>
<dbReference type="PIRSF" id="PIRSF037595">
    <property type="entry name" value="Toll-like_receptor"/>
    <property type="match status" value="1"/>
</dbReference>
<dbReference type="Pfam" id="PF01582">
    <property type="entry name" value="TIR"/>
    <property type="match status" value="1"/>
</dbReference>
<evidence type="ECO:0000256" key="3">
    <source>
        <dbReference type="ARBA" id="ARBA00022614"/>
    </source>
</evidence>
<dbReference type="InterPro" id="IPR003591">
    <property type="entry name" value="Leu-rich_rpt_typical-subtyp"/>
</dbReference>
<dbReference type="Gene3D" id="3.80.10.10">
    <property type="entry name" value="Ribonuclease Inhibitor"/>
    <property type="match status" value="3"/>
</dbReference>
<proteinExistence type="evidence at transcript level"/>
<dbReference type="GO" id="GO:0006955">
    <property type="term" value="P:immune response"/>
    <property type="evidence" value="ECO:0007669"/>
    <property type="project" value="InterPro"/>
</dbReference>
<comment type="similarity">
    <text evidence="2">Belongs to the Toll-like receptor family.</text>
</comment>
<dbReference type="Pfam" id="PF13306">
    <property type="entry name" value="LRR_5"/>
    <property type="match status" value="1"/>
</dbReference>
<feature type="transmembrane region" description="Helical" evidence="11">
    <location>
        <begin position="540"/>
        <end position="560"/>
    </location>
</feature>
<dbReference type="GO" id="GO:0005886">
    <property type="term" value="C:plasma membrane"/>
    <property type="evidence" value="ECO:0007669"/>
    <property type="project" value="TreeGrafter"/>
</dbReference>
<dbReference type="InterPro" id="IPR000483">
    <property type="entry name" value="Cys-rich_flank_reg_C"/>
</dbReference>
<keyword evidence="7 11" id="KW-1133">Transmembrane helix</keyword>
<evidence type="ECO:0000256" key="7">
    <source>
        <dbReference type="ARBA" id="ARBA00022989"/>
    </source>
</evidence>
<evidence type="ECO:0000256" key="9">
    <source>
        <dbReference type="ARBA" id="ARBA00023170"/>
    </source>
</evidence>
<dbReference type="GO" id="GO:0004888">
    <property type="term" value="F:transmembrane signaling receptor activity"/>
    <property type="evidence" value="ECO:0007669"/>
    <property type="project" value="InterPro"/>
</dbReference>
<feature type="transmembrane region" description="Helical" evidence="11">
    <location>
        <begin position="31"/>
        <end position="51"/>
    </location>
</feature>
<evidence type="ECO:0000256" key="10">
    <source>
        <dbReference type="ARBA" id="ARBA00023180"/>
    </source>
</evidence>
<evidence type="ECO:0000259" key="12">
    <source>
        <dbReference type="PROSITE" id="PS50104"/>
    </source>
</evidence>
<evidence type="ECO:0000256" key="1">
    <source>
        <dbReference type="ARBA" id="ARBA00004479"/>
    </source>
</evidence>
<protein>
    <submittedName>
        <fullName evidence="13">Toll-like receptor N</fullName>
    </submittedName>
</protein>
<organism evidence="13">
    <name type="scientific">Mytilus galloprovincialis</name>
    <name type="common">Mediterranean mussel</name>
    <dbReference type="NCBI Taxonomy" id="29158"/>
    <lineage>
        <taxon>Eukaryota</taxon>
        <taxon>Metazoa</taxon>
        <taxon>Spiralia</taxon>
        <taxon>Lophotrochozoa</taxon>
        <taxon>Mollusca</taxon>
        <taxon>Bivalvia</taxon>
        <taxon>Autobranchia</taxon>
        <taxon>Pteriomorphia</taxon>
        <taxon>Mytilida</taxon>
        <taxon>Mytiloidea</taxon>
        <taxon>Mytilidae</taxon>
        <taxon>Mytilinae</taxon>
        <taxon>Mytilus</taxon>
    </lineage>
</organism>
<evidence type="ECO:0000256" key="5">
    <source>
        <dbReference type="ARBA" id="ARBA00022729"/>
    </source>
</evidence>
<dbReference type="GO" id="GO:0002224">
    <property type="term" value="P:toll-like receptor signaling pathway"/>
    <property type="evidence" value="ECO:0007669"/>
    <property type="project" value="InterPro"/>
</dbReference>
<dbReference type="SMART" id="SM00013">
    <property type="entry name" value="LRRNT"/>
    <property type="match status" value="1"/>
</dbReference>
<feature type="domain" description="TIR" evidence="12">
    <location>
        <begin position="594"/>
        <end position="732"/>
    </location>
</feature>
<dbReference type="SMART" id="SM00369">
    <property type="entry name" value="LRR_TYP"/>
    <property type="match status" value="7"/>
</dbReference>
<keyword evidence="5" id="KW-0732">Signal</keyword>
<keyword evidence="3" id="KW-0433">Leucine-rich repeat</keyword>
<keyword evidence="4 11" id="KW-0812">Transmembrane</keyword>
<dbReference type="InterPro" id="IPR032675">
    <property type="entry name" value="LRR_dom_sf"/>
</dbReference>
<evidence type="ECO:0000256" key="2">
    <source>
        <dbReference type="ARBA" id="ARBA00009634"/>
    </source>
</evidence>
<dbReference type="SMART" id="SM00082">
    <property type="entry name" value="LRRCT"/>
    <property type="match status" value="1"/>
</dbReference>
<keyword evidence="6" id="KW-0677">Repeat</keyword>
<keyword evidence="10" id="KW-0325">Glycoprotein</keyword>
<dbReference type="InterPro" id="IPR001611">
    <property type="entry name" value="Leu-rich_rpt"/>
</dbReference>
<dbReference type="PROSITE" id="PS51450">
    <property type="entry name" value="LRR"/>
    <property type="match status" value="1"/>
</dbReference>
<dbReference type="AlphaFoldDB" id="M4VRN1"/>
<reference evidence="13" key="1">
    <citation type="journal article" date="2013" name="Dev. Comp. Immunol.">
        <title>Toll-like receptors and MyD88 adaptors in Mytilus: Complete cds and gene expression levels.</title>
        <authorList>
            <person name="Toubiana M."/>
            <person name="Gerdol M."/>
            <person name="Rosani U."/>
            <person name="Pallavicini A."/>
            <person name="Venier P."/>
            <person name="Roch P."/>
        </authorList>
    </citation>
    <scope>NUCLEOTIDE SEQUENCE</scope>
</reference>
<evidence type="ECO:0000256" key="8">
    <source>
        <dbReference type="ARBA" id="ARBA00023136"/>
    </source>
</evidence>
<dbReference type="PANTHER" id="PTHR24365">
    <property type="entry name" value="TOLL-LIKE RECEPTOR"/>
    <property type="match status" value="1"/>
</dbReference>
<keyword evidence="8 11" id="KW-0472">Membrane</keyword>
<dbReference type="Pfam" id="PF13855">
    <property type="entry name" value="LRR_8"/>
    <property type="match status" value="1"/>
</dbReference>
<comment type="subcellular location">
    <subcellularLocation>
        <location evidence="1">Membrane</location>
        <topology evidence="1">Single-pass type I membrane protein</topology>
    </subcellularLocation>
</comment>
<evidence type="ECO:0000313" key="13">
    <source>
        <dbReference type="EMBL" id="AGI05190.1"/>
    </source>
</evidence>
<dbReference type="InterPro" id="IPR000372">
    <property type="entry name" value="LRRNT"/>
</dbReference>
<accession>M4VRN1</accession>
<name>M4VRN1_MYTGA</name>